<reference evidence="2 3" key="1">
    <citation type="journal article" date="2007" name="Nature">
        <title>Evolution of genes and genomes on the Drosophila phylogeny.</title>
        <authorList>
            <consortium name="Drosophila 12 Genomes Consortium"/>
            <person name="Clark A.G."/>
            <person name="Eisen M.B."/>
            <person name="Smith D.R."/>
            <person name="Bergman C.M."/>
            <person name="Oliver B."/>
            <person name="Markow T.A."/>
            <person name="Kaufman T.C."/>
            <person name="Kellis M."/>
            <person name="Gelbart W."/>
            <person name="Iyer V.N."/>
            <person name="Pollard D.A."/>
            <person name="Sackton T.B."/>
            <person name="Larracuente A.M."/>
            <person name="Singh N.D."/>
            <person name="Abad J.P."/>
            <person name="Abt D.N."/>
            <person name="Adryan B."/>
            <person name="Aguade M."/>
            <person name="Akashi H."/>
            <person name="Anderson W.W."/>
            <person name="Aquadro C.F."/>
            <person name="Ardell D.H."/>
            <person name="Arguello R."/>
            <person name="Artieri C.G."/>
            <person name="Barbash D.A."/>
            <person name="Barker D."/>
            <person name="Barsanti P."/>
            <person name="Batterham P."/>
            <person name="Batzoglou S."/>
            <person name="Begun D."/>
            <person name="Bhutkar A."/>
            <person name="Blanco E."/>
            <person name="Bosak S.A."/>
            <person name="Bradley R.K."/>
            <person name="Brand A.D."/>
            <person name="Brent M.R."/>
            <person name="Brooks A.N."/>
            <person name="Brown R.H."/>
            <person name="Butlin R.K."/>
            <person name="Caggese C."/>
            <person name="Calvi B.R."/>
            <person name="Bernardo de Carvalho A."/>
            <person name="Caspi A."/>
            <person name="Castrezana S."/>
            <person name="Celniker S.E."/>
            <person name="Chang J.L."/>
            <person name="Chapple C."/>
            <person name="Chatterji S."/>
            <person name="Chinwalla A."/>
            <person name="Civetta A."/>
            <person name="Clifton S.W."/>
            <person name="Comeron J.M."/>
            <person name="Costello J.C."/>
            <person name="Coyne J.A."/>
            <person name="Daub J."/>
            <person name="David R.G."/>
            <person name="Delcher A.L."/>
            <person name="Delehaunty K."/>
            <person name="Do C.B."/>
            <person name="Ebling H."/>
            <person name="Edwards K."/>
            <person name="Eickbush T."/>
            <person name="Evans J.D."/>
            <person name="Filipski A."/>
            <person name="Findeiss S."/>
            <person name="Freyhult E."/>
            <person name="Fulton L."/>
            <person name="Fulton R."/>
            <person name="Garcia A.C."/>
            <person name="Gardiner A."/>
            <person name="Garfield D.A."/>
            <person name="Garvin B.E."/>
            <person name="Gibson G."/>
            <person name="Gilbert D."/>
            <person name="Gnerre S."/>
            <person name="Godfrey J."/>
            <person name="Good R."/>
            <person name="Gotea V."/>
            <person name="Gravely B."/>
            <person name="Greenberg A.J."/>
            <person name="Griffiths-Jones S."/>
            <person name="Gross S."/>
            <person name="Guigo R."/>
            <person name="Gustafson E.A."/>
            <person name="Haerty W."/>
            <person name="Hahn M.W."/>
            <person name="Halligan D.L."/>
            <person name="Halpern A.L."/>
            <person name="Halter G.M."/>
            <person name="Han M.V."/>
            <person name="Heger A."/>
            <person name="Hillier L."/>
            <person name="Hinrichs A.S."/>
            <person name="Holmes I."/>
            <person name="Hoskins R.A."/>
            <person name="Hubisz M.J."/>
            <person name="Hultmark D."/>
            <person name="Huntley M.A."/>
            <person name="Jaffe D.B."/>
            <person name="Jagadeeshan S."/>
            <person name="Jeck W.R."/>
            <person name="Johnson J."/>
            <person name="Jones C.D."/>
            <person name="Jordan W.C."/>
            <person name="Karpen G.H."/>
            <person name="Kataoka E."/>
            <person name="Keightley P.D."/>
            <person name="Kheradpour P."/>
            <person name="Kirkness E.F."/>
            <person name="Koerich L.B."/>
            <person name="Kristiansen K."/>
            <person name="Kudrna D."/>
            <person name="Kulathinal R.J."/>
            <person name="Kumar S."/>
            <person name="Kwok R."/>
            <person name="Lander E."/>
            <person name="Langley C.H."/>
            <person name="Lapoint R."/>
            <person name="Lazzaro B.P."/>
            <person name="Lee S.J."/>
            <person name="Levesque L."/>
            <person name="Li R."/>
            <person name="Lin C.F."/>
            <person name="Lin M.F."/>
            <person name="Lindblad-Toh K."/>
            <person name="Llopart A."/>
            <person name="Long M."/>
            <person name="Low L."/>
            <person name="Lozovsky E."/>
            <person name="Lu J."/>
            <person name="Luo M."/>
            <person name="Machado C.A."/>
            <person name="Makalowski W."/>
            <person name="Marzo M."/>
            <person name="Matsuda M."/>
            <person name="Matzkin L."/>
            <person name="McAllister B."/>
            <person name="McBride C.S."/>
            <person name="McKernan B."/>
            <person name="McKernan K."/>
            <person name="Mendez-Lago M."/>
            <person name="Minx P."/>
            <person name="Mollenhauer M.U."/>
            <person name="Montooth K."/>
            <person name="Mount S.M."/>
            <person name="Mu X."/>
            <person name="Myers E."/>
            <person name="Negre B."/>
            <person name="Newfeld S."/>
            <person name="Nielsen R."/>
            <person name="Noor M.A."/>
            <person name="O'Grady P."/>
            <person name="Pachter L."/>
            <person name="Papaceit M."/>
            <person name="Parisi M.J."/>
            <person name="Parisi M."/>
            <person name="Parts L."/>
            <person name="Pedersen J.S."/>
            <person name="Pesole G."/>
            <person name="Phillippy A.M."/>
            <person name="Ponting C.P."/>
            <person name="Pop M."/>
            <person name="Porcelli D."/>
            <person name="Powell J.R."/>
            <person name="Prohaska S."/>
            <person name="Pruitt K."/>
            <person name="Puig M."/>
            <person name="Quesneville H."/>
            <person name="Ram K.R."/>
            <person name="Rand D."/>
            <person name="Rasmussen M.D."/>
            <person name="Reed L.K."/>
            <person name="Reenan R."/>
            <person name="Reily A."/>
            <person name="Remington K.A."/>
            <person name="Rieger T.T."/>
            <person name="Ritchie M.G."/>
            <person name="Robin C."/>
            <person name="Rogers Y.H."/>
            <person name="Rohde C."/>
            <person name="Rozas J."/>
            <person name="Rubenfield M.J."/>
            <person name="Ruiz A."/>
            <person name="Russo S."/>
            <person name="Salzberg S.L."/>
            <person name="Sanchez-Gracia A."/>
            <person name="Saranga D.J."/>
            <person name="Sato H."/>
            <person name="Schaeffer S.W."/>
            <person name="Schatz M.C."/>
            <person name="Schlenke T."/>
            <person name="Schwartz R."/>
            <person name="Segarra C."/>
            <person name="Singh R.S."/>
            <person name="Sirot L."/>
            <person name="Sirota M."/>
            <person name="Sisneros N.B."/>
            <person name="Smith C.D."/>
            <person name="Smith T.F."/>
            <person name="Spieth J."/>
            <person name="Stage D.E."/>
            <person name="Stark A."/>
            <person name="Stephan W."/>
            <person name="Strausberg R.L."/>
            <person name="Strempel S."/>
            <person name="Sturgill D."/>
            <person name="Sutton G."/>
            <person name="Sutton G.G."/>
            <person name="Tao W."/>
            <person name="Teichmann S."/>
            <person name="Tobari Y.N."/>
            <person name="Tomimura Y."/>
            <person name="Tsolas J.M."/>
            <person name="Valente V.L."/>
            <person name="Venter E."/>
            <person name="Venter J.C."/>
            <person name="Vicario S."/>
            <person name="Vieira F.G."/>
            <person name="Vilella A.J."/>
            <person name="Villasante A."/>
            <person name="Walenz B."/>
            <person name="Wang J."/>
            <person name="Wasserman M."/>
            <person name="Watts T."/>
            <person name="Wilson D."/>
            <person name="Wilson R.K."/>
            <person name="Wing R.A."/>
            <person name="Wolfner M.F."/>
            <person name="Wong A."/>
            <person name="Wong G.K."/>
            <person name="Wu C.I."/>
            <person name="Wu G."/>
            <person name="Yamamoto D."/>
            <person name="Yang H.P."/>
            <person name="Yang S.P."/>
            <person name="Yorke J.A."/>
            <person name="Yoshida K."/>
            <person name="Zdobnov E."/>
            <person name="Zhang P."/>
            <person name="Zhang Y."/>
            <person name="Zimin A.V."/>
            <person name="Baldwin J."/>
            <person name="Abdouelleil A."/>
            <person name="Abdulkadir J."/>
            <person name="Abebe A."/>
            <person name="Abera B."/>
            <person name="Abreu J."/>
            <person name="Acer S.C."/>
            <person name="Aftuck L."/>
            <person name="Alexander A."/>
            <person name="An P."/>
            <person name="Anderson E."/>
            <person name="Anderson S."/>
            <person name="Arachi H."/>
            <person name="Azer M."/>
            <person name="Bachantsang P."/>
            <person name="Barry A."/>
            <person name="Bayul T."/>
            <person name="Berlin A."/>
            <person name="Bessette D."/>
            <person name="Bloom T."/>
            <person name="Blye J."/>
            <person name="Boguslavskiy L."/>
            <person name="Bonnet C."/>
            <person name="Boukhgalter B."/>
            <person name="Bourzgui I."/>
            <person name="Brown A."/>
            <person name="Cahill P."/>
            <person name="Channer S."/>
            <person name="Cheshatsang Y."/>
            <person name="Chuda L."/>
            <person name="Citroen M."/>
            <person name="Collymore A."/>
            <person name="Cooke P."/>
            <person name="Costello M."/>
            <person name="D'Aco K."/>
            <person name="Daza R."/>
            <person name="De Haan G."/>
            <person name="DeGray S."/>
            <person name="DeMaso C."/>
            <person name="Dhargay N."/>
            <person name="Dooley K."/>
            <person name="Dooley E."/>
            <person name="Doricent M."/>
            <person name="Dorje P."/>
            <person name="Dorjee K."/>
            <person name="Dupes A."/>
            <person name="Elong R."/>
            <person name="Falk J."/>
            <person name="Farina A."/>
            <person name="Faro S."/>
            <person name="Ferguson D."/>
            <person name="Fisher S."/>
            <person name="Foley C.D."/>
            <person name="Franke A."/>
            <person name="Friedrich D."/>
            <person name="Gadbois L."/>
            <person name="Gearin G."/>
            <person name="Gearin C.R."/>
            <person name="Giannoukos G."/>
            <person name="Goode T."/>
            <person name="Graham J."/>
            <person name="Grandbois E."/>
            <person name="Grewal S."/>
            <person name="Gyaltsen K."/>
            <person name="Hafez N."/>
            <person name="Hagos B."/>
            <person name="Hall J."/>
            <person name="Henson C."/>
            <person name="Hollinger A."/>
            <person name="Honan T."/>
            <person name="Huard M.D."/>
            <person name="Hughes L."/>
            <person name="Hurhula B."/>
            <person name="Husby M.E."/>
            <person name="Kamat A."/>
            <person name="Kanga B."/>
            <person name="Kashin S."/>
            <person name="Khazanovich D."/>
            <person name="Kisner P."/>
            <person name="Lance K."/>
            <person name="Lara M."/>
            <person name="Lee W."/>
            <person name="Lennon N."/>
            <person name="Letendre F."/>
            <person name="LeVine R."/>
            <person name="Lipovsky A."/>
            <person name="Liu X."/>
            <person name="Liu J."/>
            <person name="Liu S."/>
            <person name="Lokyitsang T."/>
            <person name="Lokyitsang Y."/>
            <person name="Lubonja R."/>
            <person name="Lui A."/>
            <person name="MacDonald P."/>
            <person name="Magnisalis V."/>
            <person name="Maru K."/>
            <person name="Matthews C."/>
            <person name="McCusker W."/>
            <person name="McDonough S."/>
            <person name="Mehta T."/>
            <person name="Meldrim J."/>
            <person name="Meneus L."/>
            <person name="Mihai O."/>
            <person name="Mihalev A."/>
            <person name="Mihova T."/>
            <person name="Mittelman R."/>
            <person name="Mlenga V."/>
            <person name="Montmayeur A."/>
            <person name="Mulrain L."/>
            <person name="Navidi A."/>
            <person name="Naylor J."/>
            <person name="Negash T."/>
            <person name="Nguyen T."/>
            <person name="Nguyen N."/>
            <person name="Nicol R."/>
            <person name="Norbu C."/>
            <person name="Norbu N."/>
            <person name="Novod N."/>
            <person name="O'Neill B."/>
            <person name="Osman S."/>
            <person name="Markiewicz E."/>
            <person name="Oyono O.L."/>
            <person name="Patti C."/>
            <person name="Phunkhang P."/>
            <person name="Pierre F."/>
            <person name="Priest M."/>
            <person name="Raghuraman S."/>
            <person name="Rege F."/>
            <person name="Reyes R."/>
            <person name="Rise C."/>
            <person name="Rogov P."/>
            <person name="Ross K."/>
            <person name="Ryan E."/>
            <person name="Settipalli S."/>
            <person name="Shea T."/>
            <person name="Sherpa N."/>
            <person name="Shi L."/>
            <person name="Shih D."/>
            <person name="Sparrow T."/>
            <person name="Spaulding J."/>
            <person name="Stalker J."/>
            <person name="Stange-Thomann N."/>
            <person name="Stavropoulos S."/>
            <person name="Stone C."/>
            <person name="Strader C."/>
            <person name="Tesfaye S."/>
            <person name="Thomson T."/>
            <person name="Thoulutsang Y."/>
            <person name="Thoulutsang D."/>
            <person name="Topham K."/>
            <person name="Topping I."/>
            <person name="Tsamla T."/>
            <person name="Vassiliev H."/>
            <person name="Vo A."/>
            <person name="Wangchuk T."/>
            <person name="Wangdi T."/>
            <person name="Weiand M."/>
            <person name="Wilkinson J."/>
            <person name="Wilson A."/>
            <person name="Yadav S."/>
            <person name="Young G."/>
            <person name="Yu Q."/>
            <person name="Zembek L."/>
            <person name="Zhong D."/>
            <person name="Zimmer A."/>
            <person name="Zwirko Z."/>
            <person name="Jaffe D.B."/>
            <person name="Alvarez P."/>
            <person name="Brockman W."/>
            <person name="Butler J."/>
            <person name="Chin C."/>
            <person name="Gnerre S."/>
            <person name="Grabherr M."/>
            <person name="Kleber M."/>
            <person name="Mauceli E."/>
            <person name="MacCallum I."/>
        </authorList>
    </citation>
    <scope>NUCLEOTIDE SEQUENCE [LARGE SCALE GENOMIC DNA]</scope>
    <source>
        <strain evidence="3">MSH-3 / Tucson 14011-0111.49</strain>
    </source>
</reference>
<gene>
    <name evidence="2" type="primary">Dper\GL19875</name>
    <name evidence="2" type="ORF">Dper_GL19875</name>
</gene>
<dbReference type="HOGENOM" id="CLU_135828_0_0_1"/>
<dbReference type="AlphaFoldDB" id="B4GY94"/>
<dbReference type="eggNOG" id="ENOG502TJ3G">
    <property type="taxonomic scope" value="Eukaryota"/>
</dbReference>
<evidence type="ECO:0000256" key="1">
    <source>
        <dbReference type="SAM" id="SignalP"/>
    </source>
</evidence>
<evidence type="ECO:0000313" key="2">
    <source>
        <dbReference type="EMBL" id="EDW27750.1"/>
    </source>
</evidence>
<dbReference type="Proteomes" id="UP000008744">
    <property type="component" value="Unassembled WGS sequence"/>
</dbReference>
<accession>B4GY94</accession>
<name>B4GY94_DROPE</name>
<proteinExistence type="predicted"/>
<dbReference type="EMBL" id="CH479197">
    <property type="protein sequence ID" value="EDW27750.1"/>
    <property type="molecule type" value="Genomic_DNA"/>
</dbReference>
<evidence type="ECO:0000313" key="3">
    <source>
        <dbReference type="Proteomes" id="UP000008744"/>
    </source>
</evidence>
<feature type="signal peptide" evidence="1">
    <location>
        <begin position="1"/>
        <end position="26"/>
    </location>
</feature>
<keyword evidence="1" id="KW-0732">Signal</keyword>
<dbReference type="PhylomeDB" id="B4GY94"/>
<keyword evidence="3" id="KW-1185">Reference proteome</keyword>
<dbReference type="KEGG" id="dpe:6598446"/>
<dbReference type="OMA" id="QPWPHFY"/>
<sequence>MPVIIFNLPILAMVVAVVVTLTAGHAVEQELPSTLDGHGYGPAIHISSGVLQLAADTEAQTLLLVPSSVYSQPWPHFYVEGLSSHLPHSTLPQPHLPAHEPRIVISDNVDFSQLKHPLVKAHGR</sequence>
<feature type="chain" id="PRO_5002804499" evidence="1">
    <location>
        <begin position="27"/>
        <end position="124"/>
    </location>
</feature>
<protein>
    <submittedName>
        <fullName evidence="2">GL19875</fullName>
    </submittedName>
</protein>
<organism evidence="3">
    <name type="scientific">Drosophila persimilis</name>
    <name type="common">Fruit fly</name>
    <dbReference type="NCBI Taxonomy" id="7234"/>
    <lineage>
        <taxon>Eukaryota</taxon>
        <taxon>Metazoa</taxon>
        <taxon>Ecdysozoa</taxon>
        <taxon>Arthropoda</taxon>
        <taxon>Hexapoda</taxon>
        <taxon>Insecta</taxon>
        <taxon>Pterygota</taxon>
        <taxon>Neoptera</taxon>
        <taxon>Endopterygota</taxon>
        <taxon>Diptera</taxon>
        <taxon>Brachycera</taxon>
        <taxon>Muscomorpha</taxon>
        <taxon>Ephydroidea</taxon>
        <taxon>Drosophilidae</taxon>
        <taxon>Drosophila</taxon>
        <taxon>Sophophora</taxon>
    </lineage>
</organism>
<dbReference type="OrthoDB" id="7866957at2759"/>